<proteinExistence type="predicted"/>
<protein>
    <submittedName>
        <fullName evidence="1">Uncharacterized protein</fullName>
    </submittedName>
</protein>
<evidence type="ECO:0000313" key="1">
    <source>
        <dbReference type="EMBL" id="MDT0494405.1"/>
    </source>
</evidence>
<name>A0ABU2W955_9ACTN</name>
<gene>
    <name evidence="1" type="ORF">RM717_28255</name>
</gene>
<dbReference type="RefSeq" id="WP_311605401.1">
    <property type="nucleotide sequence ID" value="NZ_JAVRFG010000050.1"/>
</dbReference>
<comment type="caution">
    <text evidence="1">The sequence shown here is derived from an EMBL/GenBank/DDBJ whole genome shotgun (WGS) entry which is preliminary data.</text>
</comment>
<organism evidence="1 2">
    <name type="scientific">Streptomyces stephensoniae</name>
    <dbReference type="NCBI Taxonomy" id="3375367"/>
    <lineage>
        <taxon>Bacteria</taxon>
        <taxon>Bacillati</taxon>
        <taxon>Actinomycetota</taxon>
        <taxon>Actinomycetes</taxon>
        <taxon>Kitasatosporales</taxon>
        <taxon>Streptomycetaceae</taxon>
        <taxon>Streptomyces</taxon>
    </lineage>
</organism>
<keyword evidence="2" id="KW-1185">Reference proteome</keyword>
<reference evidence="2" key="1">
    <citation type="submission" date="2023-07" db="EMBL/GenBank/DDBJ databases">
        <title>30 novel species of actinomycetes from the DSMZ collection.</title>
        <authorList>
            <person name="Nouioui I."/>
        </authorList>
    </citation>
    <scope>NUCLEOTIDE SEQUENCE [LARGE SCALE GENOMIC DNA]</scope>
    <source>
        <strain evidence="2">DSM 40932</strain>
    </source>
</reference>
<sequence length="153" mass="16230">MGAYTEVGCRIELPGGSLGKAARKLPEAGPTDLTYRFPLGTVTVEGGGVVFSVEQVTVFDFARVMPLALDELPEKGKAAYEFTEGEGTLLMAARPDRRISVTADFEDGEIVCGYEALREAVYGAARGLLDLIGTESPAALRNPHIAKLAAALR</sequence>
<dbReference type="EMBL" id="JAVRFG010000050">
    <property type="protein sequence ID" value="MDT0494405.1"/>
    <property type="molecule type" value="Genomic_DNA"/>
</dbReference>
<dbReference type="Proteomes" id="UP001180556">
    <property type="component" value="Unassembled WGS sequence"/>
</dbReference>
<accession>A0ABU2W955</accession>
<evidence type="ECO:0000313" key="2">
    <source>
        <dbReference type="Proteomes" id="UP001180556"/>
    </source>
</evidence>